<feature type="region of interest" description="Disordered" evidence="1">
    <location>
        <begin position="203"/>
        <end position="228"/>
    </location>
</feature>
<evidence type="ECO:0000256" key="2">
    <source>
        <dbReference type="SAM" id="Phobius"/>
    </source>
</evidence>
<comment type="caution">
    <text evidence="4">The sequence shown here is derived from an EMBL/GenBank/DDBJ whole genome shotgun (WGS) entry which is preliminary data.</text>
</comment>
<evidence type="ECO:0000256" key="3">
    <source>
        <dbReference type="SAM" id="SignalP"/>
    </source>
</evidence>
<proteinExistence type="predicted"/>
<feature type="transmembrane region" description="Helical" evidence="2">
    <location>
        <begin position="74"/>
        <end position="100"/>
    </location>
</feature>
<keyword evidence="2" id="KW-1133">Transmembrane helix</keyword>
<reference evidence="4 5" key="1">
    <citation type="submission" date="2015-05" db="EMBL/GenBank/DDBJ databases">
        <title>Distinctive expansion of gene families associated with plant cell wall degradation and secondary metabolism in the genomes of grapevine trunk pathogens.</title>
        <authorList>
            <person name="Lawrence D.P."/>
            <person name="Travadon R."/>
            <person name="Rolshausen P.E."/>
            <person name="Baumgartner K."/>
        </authorList>
    </citation>
    <scope>NUCLEOTIDE SEQUENCE [LARGE SCALE GENOMIC DNA]</scope>
    <source>
        <strain evidence="4">UCRPC4</strain>
    </source>
</reference>
<gene>
    <name evidence="4" type="ORF">UCRPC4_g06266</name>
</gene>
<dbReference type="Proteomes" id="UP000053317">
    <property type="component" value="Unassembled WGS sequence"/>
</dbReference>
<evidence type="ECO:0000256" key="1">
    <source>
        <dbReference type="SAM" id="MobiDB-lite"/>
    </source>
</evidence>
<dbReference type="AlphaFoldDB" id="A0A0G2DY86"/>
<dbReference type="EMBL" id="LCWF01000183">
    <property type="protein sequence ID" value="KKY15559.1"/>
    <property type="molecule type" value="Genomic_DNA"/>
</dbReference>
<accession>A0A0G2DY86</accession>
<evidence type="ECO:0000313" key="5">
    <source>
        <dbReference type="Proteomes" id="UP000053317"/>
    </source>
</evidence>
<feature type="compositionally biased region" description="Polar residues" evidence="1">
    <location>
        <begin position="284"/>
        <end position="296"/>
    </location>
</feature>
<keyword evidence="5" id="KW-1185">Reference proteome</keyword>
<feature type="compositionally biased region" description="Basic residues" evidence="1">
    <location>
        <begin position="317"/>
        <end position="329"/>
    </location>
</feature>
<reference evidence="4 5" key="2">
    <citation type="submission" date="2015-05" db="EMBL/GenBank/DDBJ databases">
        <authorList>
            <person name="Morales-Cruz A."/>
            <person name="Amrine K.C."/>
            <person name="Cantu D."/>
        </authorList>
    </citation>
    <scope>NUCLEOTIDE SEQUENCE [LARGE SCALE GENOMIC DNA]</scope>
    <source>
        <strain evidence="4">UCRPC4</strain>
    </source>
</reference>
<sequence>MSPFLHFLIPKIGIFVVLPKQVGYEWPAYNQGTKSLAFPQMSQKIVAMMAPTHHEFAPAVLAGASSMAIIPANLICLLVVVVVVLSLGGVFACGFGGPFLRGVKNAMFSLYLHFLCAMKALESGTTTDATELVSLESRVKADVGLNADPKGDELSFVVCGSDETFVSREKSAELNLSEICLVSADPAGEITLSSLPFGLSPCEPSLGERGIGEDQRDEKEVEEPVDVPTEEVAAPSVKLEMVDAAIPPSNSRVIDEAVVTTTTADVDECLAQGSTSPLPDAQSVPGSSPDNLTQSAAALPIPAVEAESAASSSQQTKRTRGKRGGKKVRDRQERVRAQYADADPGLLKYKLRAVEVGIEQARREMGMASDQGEPN</sequence>
<feature type="chain" id="PRO_5002543273" evidence="3">
    <location>
        <begin position="20"/>
        <end position="375"/>
    </location>
</feature>
<organism evidence="4 5">
    <name type="scientific">Phaeomoniella chlamydospora</name>
    <name type="common">Phaeoacremonium chlamydosporum</name>
    <dbReference type="NCBI Taxonomy" id="158046"/>
    <lineage>
        <taxon>Eukaryota</taxon>
        <taxon>Fungi</taxon>
        <taxon>Dikarya</taxon>
        <taxon>Ascomycota</taxon>
        <taxon>Pezizomycotina</taxon>
        <taxon>Eurotiomycetes</taxon>
        <taxon>Chaetothyriomycetidae</taxon>
        <taxon>Phaeomoniellales</taxon>
        <taxon>Phaeomoniellaceae</taxon>
        <taxon>Phaeomoniella</taxon>
    </lineage>
</organism>
<feature type="signal peptide" evidence="3">
    <location>
        <begin position="1"/>
        <end position="19"/>
    </location>
</feature>
<evidence type="ECO:0000313" key="4">
    <source>
        <dbReference type="EMBL" id="KKY15559.1"/>
    </source>
</evidence>
<feature type="compositionally biased region" description="Basic and acidic residues" evidence="1">
    <location>
        <begin position="210"/>
        <end position="219"/>
    </location>
</feature>
<keyword evidence="2" id="KW-0472">Membrane</keyword>
<name>A0A0G2DY86_PHACM</name>
<keyword evidence="2" id="KW-0812">Transmembrane</keyword>
<protein>
    <submittedName>
        <fullName evidence="4">Uncharacterized protein</fullName>
    </submittedName>
</protein>
<feature type="compositionally biased region" description="Low complexity" evidence="1">
    <location>
        <begin position="303"/>
        <end position="313"/>
    </location>
</feature>
<keyword evidence="3" id="KW-0732">Signal</keyword>
<feature type="region of interest" description="Disordered" evidence="1">
    <location>
        <begin position="271"/>
        <end position="339"/>
    </location>
</feature>